<feature type="compositionally biased region" description="Polar residues" evidence="1">
    <location>
        <begin position="61"/>
        <end position="73"/>
    </location>
</feature>
<dbReference type="Proteomes" id="UP000770717">
    <property type="component" value="Unassembled WGS sequence"/>
</dbReference>
<feature type="region of interest" description="Disordered" evidence="1">
    <location>
        <begin position="61"/>
        <end position="160"/>
    </location>
</feature>
<feature type="compositionally biased region" description="Low complexity" evidence="1">
    <location>
        <begin position="138"/>
        <end position="151"/>
    </location>
</feature>
<organism evidence="2 3">
    <name type="scientific">Eleutherodactylus coqui</name>
    <name type="common">Puerto Rican coqui</name>
    <dbReference type="NCBI Taxonomy" id="57060"/>
    <lineage>
        <taxon>Eukaryota</taxon>
        <taxon>Metazoa</taxon>
        <taxon>Chordata</taxon>
        <taxon>Craniata</taxon>
        <taxon>Vertebrata</taxon>
        <taxon>Euteleostomi</taxon>
        <taxon>Amphibia</taxon>
        <taxon>Batrachia</taxon>
        <taxon>Anura</taxon>
        <taxon>Neobatrachia</taxon>
        <taxon>Hyloidea</taxon>
        <taxon>Eleutherodactylidae</taxon>
        <taxon>Eleutherodactylinae</taxon>
        <taxon>Eleutherodactylus</taxon>
        <taxon>Eleutherodactylus</taxon>
    </lineage>
</organism>
<sequence length="257" mass="28868">MATEEQHGGAPQKFAFLFTFEVTHLNLHILLHFITFSLFHFFSGPLSEQLKSIVPQINSTIESSRRNTNNDAGQSGDEKDPVCQETSKSITRKRKLSQEQSPDVRVQQTEENLPKQLEIPEQQDEHNVAENATPGPVESESTSEHQSGSSSIATPHRRLYGSHFSSKRRLTFQYNRAGDQDDIDGFGQAVAGQCRRMPEDRQARYMSYVLASADLFYTPQTLPPLDILISNLRTLLENSQPLAPCGSESNTTMKDEI</sequence>
<dbReference type="OrthoDB" id="9918594at2759"/>
<accession>A0A8J6KGZ7</accession>
<dbReference type="AlphaFoldDB" id="A0A8J6KGZ7"/>
<dbReference type="EMBL" id="WNTK01000001">
    <property type="protein sequence ID" value="KAG9491841.1"/>
    <property type="molecule type" value="Genomic_DNA"/>
</dbReference>
<reference evidence="2" key="1">
    <citation type="thesis" date="2020" institute="ProQuest LLC" country="789 East Eisenhower Parkway, Ann Arbor, MI, USA">
        <title>Comparative Genomics and Chromosome Evolution.</title>
        <authorList>
            <person name="Mudd A.B."/>
        </authorList>
    </citation>
    <scope>NUCLEOTIDE SEQUENCE</scope>
    <source>
        <strain evidence="2">HN-11 Male</strain>
        <tissue evidence="2">Kidney and liver</tissue>
    </source>
</reference>
<gene>
    <name evidence="2" type="ORF">GDO78_000373</name>
</gene>
<evidence type="ECO:0000256" key="1">
    <source>
        <dbReference type="SAM" id="MobiDB-lite"/>
    </source>
</evidence>
<name>A0A8J6KGZ7_ELECQ</name>
<evidence type="ECO:0000313" key="2">
    <source>
        <dbReference type="EMBL" id="KAG9491841.1"/>
    </source>
</evidence>
<protein>
    <submittedName>
        <fullName evidence="2">Uncharacterized protein</fullName>
    </submittedName>
</protein>
<keyword evidence="3" id="KW-1185">Reference proteome</keyword>
<comment type="caution">
    <text evidence="2">The sequence shown here is derived from an EMBL/GenBank/DDBJ whole genome shotgun (WGS) entry which is preliminary data.</text>
</comment>
<feature type="compositionally biased region" description="Polar residues" evidence="1">
    <location>
        <begin position="98"/>
        <end position="111"/>
    </location>
</feature>
<evidence type="ECO:0000313" key="3">
    <source>
        <dbReference type="Proteomes" id="UP000770717"/>
    </source>
</evidence>
<proteinExistence type="predicted"/>